<dbReference type="PANTHER" id="PTHR38360">
    <property type="entry name" value="OS03G0120000 PROTEIN"/>
    <property type="match status" value="1"/>
</dbReference>
<dbReference type="SUPFAM" id="SSF53807">
    <property type="entry name" value="Helical backbone' metal receptor"/>
    <property type="match status" value="1"/>
</dbReference>
<dbReference type="STRING" id="1314790.A0A1Y1WPP7"/>
<gene>
    <name evidence="1" type="ORF">K493DRAFT_343132</name>
</gene>
<reference evidence="1 2" key="1">
    <citation type="submission" date="2016-07" db="EMBL/GenBank/DDBJ databases">
        <title>Pervasive Adenine N6-methylation of Active Genes in Fungi.</title>
        <authorList>
            <consortium name="DOE Joint Genome Institute"/>
            <person name="Mondo S.J."/>
            <person name="Dannebaum R.O."/>
            <person name="Kuo R.C."/>
            <person name="Labutti K."/>
            <person name="Haridas S."/>
            <person name="Kuo A."/>
            <person name="Salamov A."/>
            <person name="Ahrendt S.R."/>
            <person name="Lipzen A."/>
            <person name="Sullivan W."/>
            <person name="Andreopoulos W.B."/>
            <person name="Clum A."/>
            <person name="Lindquist E."/>
            <person name="Daum C."/>
            <person name="Ramamoorthy G.K."/>
            <person name="Gryganskyi A."/>
            <person name="Culley D."/>
            <person name="Magnuson J.K."/>
            <person name="James T.Y."/>
            <person name="O'Malley M.A."/>
            <person name="Stajich J.E."/>
            <person name="Spatafora J.W."/>
            <person name="Visel A."/>
            <person name="Grigoriev I.V."/>
        </authorList>
    </citation>
    <scope>NUCLEOTIDE SEQUENCE [LARGE SCALE GENOMIC DNA]</scope>
    <source>
        <strain evidence="1 2">CBS 931.73</strain>
    </source>
</reference>
<dbReference type="OrthoDB" id="409848at2759"/>
<protein>
    <submittedName>
        <fullName evidence="1">Uncharacterized protein</fullName>
    </submittedName>
</protein>
<dbReference type="Proteomes" id="UP000193498">
    <property type="component" value="Unassembled WGS sequence"/>
</dbReference>
<accession>A0A1Y1WPP7</accession>
<keyword evidence="2" id="KW-1185">Reference proteome</keyword>
<dbReference type="PANTHER" id="PTHR38360:SF1">
    <property type="entry name" value="F12P19.7"/>
    <property type="match status" value="1"/>
</dbReference>
<comment type="caution">
    <text evidence="1">The sequence shown here is derived from an EMBL/GenBank/DDBJ whole genome shotgun (WGS) entry which is preliminary data.</text>
</comment>
<name>A0A1Y1WPP7_9FUNG</name>
<evidence type="ECO:0000313" key="1">
    <source>
        <dbReference type="EMBL" id="ORX75268.1"/>
    </source>
</evidence>
<sequence length="299" mass="34231">MNWKYVQLSSTNRYILYQRGTPQPERVSKYDKFFEIPLNRMLGLGERIASVEPQSFTSPCIANNSSSANVDALFSPSIYADGNKTINLVEYTWYTPVMRSDLLKVYSVFFNLEKTANKITQDIEGNYNCVKSEVKSMTAKTTPKIAWVYITDAYTFSSNISYVYYTPNYLYSLTKDSGAQLMMEFEENYSITAFGYSLNEFLEVIKDADIIVEMSSFIHQNITYPTVDEVLQLYNLSVADTQYKFISNKAVYRVDRTQTKSGDADWFFNAVVMADAALQDTVNMVHPGFKSNYNFPLDA</sequence>
<organism evidence="1 2">
    <name type="scientific">Basidiobolus meristosporus CBS 931.73</name>
    <dbReference type="NCBI Taxonomy" id="1314790"/>
    <lineage>
        <taxon>Eukaryota</taxon>
        <taxon>Fungi</taxon>
        <taxon>Fungi incertae sedis</taxon>
        <taxon>Zoopagomycota</taxon>
        <taxon>Entomophthoromycotina</taxon>
        <taxon>Basidiobolomycetes</taxon>
        <taxon>Basidiobolales</taxon>
        <taxon>Basidiobolaceae</taxon>
        <taxon>Basidiobolus</taxon>
    </lineage>
</organism>
<proteinExistence type="predicted"/>
<dbReference type="EMBL" id="MCFE01001028">
    <property type="protein sequence ID" value="ORX75268.1"/>
    <property type="molecule type" value="Genomic_DNA"/>
</dbReference>
<dbReference type="InParanoid" id="A0A1Y1WPP7"/>
<evidence type="ECO:0000313" key="2">
    <source>
        <dbReference type="Proteomes" id="UP000193498"/>
    </source>
</evidence>
<dbReference type="AlphaFoldDB" id="A0A1Y1WPP7"/>